<sequence length="403" mass="44215">MKTQAEVASSTTNSTPVNVKDPVRLAFLGGPRTGKTATILKLSCGTYRDTYYPLRKTTPVLFTYAPQTPELTLILDQHNSKQLLEHALARDDLLLSPVISEALLRASVKSLSAGSAHDIHLAPHGARNDVYATSRDGGSAAAEISPILAELIDTPAFNANQFIPFLEASLHARLGKDVLRKLADTPRQPVNTEPLLVASGAGEMNGAIDGYFLTYSAIPSVEPPNYDELNTQVSPTTSVESFDSYNSDGTLKTASFGASKNDTTFSLLPVIKAGLEEAWSEYYTYKTRWDQGKEKDIFSIKLALRTMFDGKSSFKVDVPQNKLLQTSMNPADPLCPPPIWIICTHKDLPLASPKLINDGKKLAQLWRCGFLAVDVAQDIDQVLALMIREVVERRSLQKARKRR</sequence>
<dbReference type="STRING" id="2163413.A0A4P6XJG8"/>
<dbReference type="AlphaFoldDB" id="A0A4P6XJG8"/>
<protein>
    <submittedName>
        <fullName evidence="1">Uncharacterized protein</fullName>
    </submittedName>
</protein>
<proteinExistence type="predicted"/>
<dbReference type="Proteomes" id="UP000292447">
    <property type="component" value="Chromosome II"/>
</dbReference>
<accession>A0A4P6XJG8</accession>
<reference evidence="2" key="1">
    <citation type="submission" date="2019-03" db="EMBL/GenBank/DDBJ databases">
        <title>Snf2 controls pulcherriminic acid biosynthesis and connects pigmentation and antifungal activity of the yeast Metschnikowia pulcherrima.</title>
        <authorList>
            <person name="Gore-Lloyd D."/>
            <person name="Sumann I."/>
            <person name="Brachmann A.O."/>
            <person name="Schneeberger K."/>
            <person name="Ortiz-Merino R.A."/>
            <person name="Moreno-Beltran M."/>
            <person name="Schlaefli M."/>
            <person name="Kirner P."/>
            <person name="Santos Kron A."/>
            <person name="Wolfe K.H."/>
            <person name="Piel J."/>
            <person name="Ahrens C.H."/>
            <person name="Henk D."/>
            <person name="Freimoser F.M."/>
        </authorList>
    </citation>
    <scope>NUCLEOTIDE SEQUENCE [LARGE SCALE GENOMIC DNA]</scope>
    <source>
        <strain evidence="2">APC 1.2</strain>
    </source>
</reference>
<dbReference type="EMBL" id="CP034457">
    <property type="protein sequence ID" value="QBM87330.1"/>
    <property type="molecule type" value="Genomic_DNA"/>
</dbReference>
<organism evidence="1 2">
    <name type="scientific">Metschnikowia aff. pulcherrima</name>
    <dbReference type="NCBI Taxonomy" id="2163413"/>
    <lineage>
        <taxon>Eukaryota</taxon>
        <taxon>Fungi</taxon>
        <taxon>Dikarya</taxon>
        <taxon>Ascomycota</taxon>
        <taxon>Saccharomycotina</taxon>
        <taxon>Pichiomycetes</taxon>
        <taxon>Metschnikowiaceae</taxon>
        <taxon>Metschnikowia</taxon>
    </lineage>
</organism>
<evidence type="ECO:0000313" key="2">
    <source>
        <dbReference type="Proteomes" id="UP000292447"/>
    </source>
</evidence>
<name>A0A4P6XJG8_9ASCO</name>
<evidence type="ECO:0000313" key="1">
    <source>
        <dbReference type="EMBL" id="QBM87330.1"/>
    </source>
</evidence>
<keyword evidence="2" id="KW-1185">Reference proteome</keyword>
<gene>
    <name evidence="1" type="ORF">METSCH_B05320</name>
</gene>